<dbReference type="Proteomes" id="UP000006911">
    <property type="component" value="Unassembled WGS sequence"/>
</dbReference>
<feature type="transmembrane region" description="Helical" evidence="1">
    <location>
        <begin position="12"/>
        <end position="32"/>
    </location>
</feature>
<proteinExistence type="predicted"/>
<dbReference type="InParanoid" id="D5GJR4"/>
<keyword evidence="1" id="KW-0812">Transmembrane</keyword>
<keyword evidence="1" id="KW-0472">Membrane</keyword>
<reference evidence="2 3" key="1">
    <citation type="journal article" date="2010" name="Nature">
        <title>Perigord black truffle genome uncovers evolutionary origins and mechanisms of symbiosis.</title>
        <authorList>
            <person name="Martin F."/>
            <person name="Kohler A."/>
            <person name="Murat C."/>
            <person name="Balestrini R."/>
            <person name="Coutinho P.M."/>
            <person name="Jaillon O."/>
            <person name="Montanini B."/>
            <person name="Morin E."/>
            <person name="Noel B."/>
            <person name="Percudani R."/>
            <person name="Porcel B."/>
            <person name="Rubini A."/>
            <person name="Amicucci A."/>
            <person name="Amselem J."/>
            <person name="Anthouard V."/>
            <person name="Arcioni S."/>
            <person name="Artiguenave F."/>
            <person name="Aury J.M."/>
            <person name="Ballario P."/>
            <person name="Bolchi A."/>
            <person name="Brenna A."/>
            <person name="Brun A."/>
            <person name="Buee M."/>
            <person name="Cantarel B."/>
            <person name="Chevalier G."/>
            <person name="Couloux A."/>
            <person name="Da Silva C."/>
            <person name="Denoeud F."/>
            <person name="Duplessis S."/>
            <person name="Ghignone S."/>
            <person name="Hilselberger B."/>
            <person name="Iotti M."/>
            <person name="Marcais B."/>
            <person name="Mello A."/>
            <person name="Miranda M."/>
            <person name="Pacioni G."/>
            <person name="Quesneville H."/>
            <person name="Riccioni C."/>
            <person name="Ruotolo R."/>
            <person name="Splivallo R."/>
            <person name="Stocchi V."/>
            <person name="Tisserant E."/>
            <person name="Viscomi A.R."/>
            <person name="Zambonelli A."/>
            <person name="Zampieri E."/>
            <person name="Henrissat B."/>
            <person name="Lebrun M.H."/>
            <person name="Paolocci F."/>
            <person name="Bonfante P."/>
            <person name="Ottonello S."/>
            <person name="Wincker P."/>
        </authorList>
    </citation>
    <scope>NUCLEOTIDE SEQUENCE [LARGE SCALE GENOMIC DNA]</scope>
    <source>
        <strain evidence="2 3">Mel28</strain>
    </source>
</reference>
<accession>D5GJR4</accession>
<dbReference type="GeneID" id="9186791"/>
<gene>
    <name evidence="2" type="ORF">GSTUM_00009142001</name>
</gene>
<keyword evidence="3" id="KW-1185">Reference proteome</keyword>
<dbReference type="AlphaFoldDB" id="D5GJR4"/>
<dbReference type="KEGG" id="tml:GSTUM_00009142001"/>
<protein>
    <submittedName>
        <fullName evidence="2">(Perigord truffle) hypothetical protein</fullName>
    </submittedName>
</protein>
<name>D5GJR4_TUBMM</name>
<dbReference type="HOGENOM" id="CLU_2741891_0_0_1"/>
<keyword evidence="1" id="KW-1133">Transmembrane helix</keyword>
<evidence type="ECO:0000313" key="2">
    <source>
        <dbReference type="EMBL" id="CAZ84757.1"/>
    </source>
</evidence>
<evidence type="ECO:0000256" key="1">
    <source>
        <dbReference type="SAM" id="Phobius"/>
    </source>
</evidence>
<sequence length="71" mass="8032">MLIISMSGTFGAFLNPTFLRLSFSFVCPLLAIVHRLVGYHPFKFFFFFGFLVNVSCSPPLPPSSYHVQVNE</sequence>
<dbReference type="EMBL" id="FN430332">
    <property type="protein sequence ID" value="CAZ84757.1"/>
    <property type="molecule type" value="Genomic_DNA"/>
</dbReference>
<organism evidence="2 3">
    <name type="scientific">Tuber melanosporum (strain Mel28)</name>
    <name type="common">Perigord black truffle</name>
    <dbReference type="NCBI Taxonomy" id="656061"/>
    <lineage>
        <taxon>Eukaryota</taxon>
        <taxon>Fungi</taxon>
        <taxon>Dikarya</taxon>
        <taxon>Ascomycota</taxon>
        <taxon>Pezizomycotina</taxon>
        <taxon>Pezizomycetes</taxon>
        <taxon>Pezizales</taxon>
        <taxon>Tuberaceae</taxon>
        <taxon>Tuber</taxon>
    </lineage>
</organism>
<dbReference type="RefSeq" id="XP_002840566.1">
    <property type="nucleotide sequence ID" value="XM_002840520.1"/>
</dbReference>
<evidence type="ECO:0000313" key="3">
    <source>
        <dbReference type="Proteomes" id="UP000006911"/>
    </source>
</evidence>